<evidence type="ECO:0000313" key="3">
    <source>
        <dbReference type="Proteomes" id="UP000000233"/>
    </source>
</evidence>
<organism evidence="2 3">
    <name type="scientific">Stutzerimonas stutzeri (strain A1501)</name>
    <name type="common">Pseudomonas stutzeri</name>
    <dbReference type="NCBI Taxonomy" id="379731"/>
    <lineage>
        <taxon>Bacteria</taxon>
        <taxon>Pseudomonadati</taxon>
        <taxon>Pseudomonadota</taxon>
        <taxon>Gammaproteobacteria</taxon>
        <taxon>Pseudomonadales</taxon>
        <taxon>Pseudomonadaceae</taxon>
        <taxon>Stutzerimonas</taxon>
    </lineage>
</organism>
<reference evidence="2 3" key="1">
    <citation type="journal article" date="2008" name="Proc. Natl. Acad. Sci. U.S.A.">
        <title>Nitrogen fixation island and rhizosphere competence traits in the genome of root-associated Pseudomonas stutzeri A1501.</title>
        <authorList>
            <person name="Yan Y."/>
            <person name="Yang J."/>
            <person name="Dou Y."/>
            <person name="Chen M."/>
            <person name="Ping S."/>
            <person name="Peng J."/>
            <person name="Lu W."/>
            <person name="Zhang W."/>
            <person name="Yao Z."/>
            <person name="Li H."/>
            <person name="Liu W."/>
            <person name="He S."/>
            <person name="Geng L."/>
            <person name="Zhang X."/>
            <person name="Yang F."/>
            <person name="Yu H."/>
            <person name="Zhan Y."/>
            <person name="Li D."/>
            <person name="Lin Z."/>
            <person name="Wang Y."/>
            <person name="Elmerich C."/>
            <person name="Lin M."/>
            <person name="Jin Q."/>
        </authorList>
    </citation>
    <scope>NUCLEOTIDE SEQUENCE [LARGE SCALE GENOMIC DNA]</scope>
    <source>
        <strain evidence="2 3">A1501</strain>
    </source>
</reference>
<dbReference type="HOGENOM" id="CLU_1833520_0_0_6"/>
<dbReference type="AlphaFoldDB" id="A4VKV1"/>
<feature type="region of interest" description="Disordered" evidence="1">
    <location>
        <begin position="76"/>
        <end position="113"/>
    </location>
</feature>
<dbReference type="KEGG" id="psa:PST_1928"/>
<protein>
    <submittedName>
        <fullName evidence="2">Uncharacterized protein</fullName>
    </submittedName>
</protein>
<dbReference type="Proteomes" id="UP000000233">
    <property type="component" value="Chromosome"/>
</dbReference>
<dbReference type="EMBL" id="CP000304">
    <property type="protein sequence ID" value="ABP79602.1"/>
    <property type="molecule type" value="Genomic_DNA"/>
</dbReference>
<name>A4VKV1_STUS1</name>
<gene>
    <name evidence="2" type="ordered locus">PST_1928</name>
</gene>
<proteinExistence type="predicted"/>
<accession>A4VKV1</accession>
<sequence length="140" mass="15502">MRRRHIIEAPPGGSDAWRGAAFVAHRRAVRERYAVALKVRAMYFRIHGHMAVALARQRRLAFHLAPHALGFAASADATRQRHAAHGQLRQPDQPAPTQPLAHHHQPTGKRGGAFPAVDVLRGGFVEQLLHHLRLPQKASG</sequence>
<evidence type="ECO:0000313" key="2">
    <source>
        <dbReference type="EMBL" id="ABP79602.1"/>
    </source>
</evidence>
<evidence type="ECO:0000256" key="1">
    <source>
        <dbReference type="SAM" id="MobiDB-lite"/>
    </source>
</evidence>
<keyword evidence="3" id="KW-1185">Reference proteome</keyword>